<dbReference type="RefSeq" id="WP_407337537.1">
    <property type="nucleotide sequence ID" value="NZ_CP136862.1"/>
</dbReference>
<reference evidence="1 2" key="1">
    <citation type="submission" date="2023-10" db="EMBL/GenBank/DDBJ databases">
        <title>Novel methanotroph of the genus Methylocapsa from a subarctic wetland.</title>
        <authorList>
            <person name="Belova S.E."/>
            <person name="Oshkin I.Y."/>
            <person name="Miroshnikov K."/>
            <person name="Dedysh S.N."/>
        </authorList>
    </citation>
    <scope>NUCLEOTIDE SEQUENCE [LARGE SCALE GENOMIC DNA]</scope>
    <source>
        <strain evidence="1 2">RX1</strain>
    </source>
</reference>
<organism evidence="1 2">
    <name type="scientific">Methylocapsa polymorpha</name>
    <dbReference type="NCBI Taxonomy" id="3080828"/>
    <lineage>
        <taxon>Bacteria</taxon>
        <taxon>Pseudomonadati</taxon>
        <taxon>Pseudomonadota</taxon>
        <taxon>Alphaproteobacteria</taxon>
        <taxon>Hyphomicrobiales</taxon>
        <taxon>Beijerinckiaceae</taxon>
        <taxon>Methylocapsa</taxon>
    </lineage>
</organism>
<proteinExistence type="predicted"/>
<name>A0ABZ0HMY6_9HYPH</name>
<accession>A0ABZ0HMY6</accession>
<sequence length="135" mass="13820">MILRKVFLFVCSSAAAVIGIGERVEANDLSSGNAALSHADAQCAAFGPGFTAVDGTDACVWVGGHVRLEVGSRMASAPDNGWAAGGAAPAAVRVNAGGDEDGVVQTLPARGEISRTREHLRLRDSDATGSIDPFR</sequence>
<keyword evidence="2" id="KW-1185">Reference proteome</keyword>
<dbReference type="Proteomes" id="UP001626536">
    <property type="component" value="Chromosome"/>
</dbReference>
<evidence type="ECO:0000313" key="2">
    <source>
        <dbReference type="Proteomes" id="UP001626536"/>
    </source>
</evidence>
<evidence type="ECO:0008006" key="3">
    <source>
        <dbReference type="Google" id="ProtNLM"/>
    </source>
</evidence>
<dbReference type="EMBL" id="CP136862">
    <property type="protein sequence ID" value="WOJ88100.1"/>
    <property type="molecule type" value="Genomic_DNA"/>
</dbReference>
<evidence type="ECO:0000313" key="1">
    <source>
        <dbReference type="EMBL" id="WOJ88100.1"/>
    </source>
</evidence>
<protein>
    <recommendedName>
        <fullName evidence="3">Porin</fullName>
    </recommendedName>
</protein>
<gene>
    <name evidence="1" type="ORF">RZS28_09545</name>
</gene>